<comment type="caution">
    <text evidence="1">The sequence shown here is derived from an EMBL/GenBank/DDBJ whole genome shotgun (WGS) entry which is preliminary data.</text>
</comment>
<dbReference type="GO" id="GO:0034069">
    <property type="term" value="F:aminoglycoside N-acetyltransferase activity"/>
    <property type="evidence" value="ECO:0007669"/>
    <property type="project" value="TreeGrafter"/>
</dbReference>
<reference evidence="1" key="1">
    <citation type="submission" date="2023-02" db="EMBL/GenBank/DDBJ databases">
        <title>Kitasatospora phosalacinea NBRC 14362.</title>
        <authorList>
            <person name="Ichikawa N."/>
            <person name="Sato H."/>
            <person name="Tonouchi N."/>
        </authorList>
    </citation>
    <scope>NUCLEOTIDE SEQUENCE</scope>
    <source>
        <strain evidence="1">NBRC 14362</strain>
    </source>
</reference>
<organism evidence="1 2">
    <name type="scientific">Kitasatospora phosalacinea</name>
    <dbReference type="NCBI Taxonomy" id="2065"/>
    <lineage>
        <taxon>Bacteria</taxon>
        <taxon>Bacillati</taxon>
        <taxon>Actinomycetota</taxon>
        <taxon>Actinomycetes</taxon>
        <taxon>Kitasatosporales</taxon>
        <taxon>Streptomycetaceae</taxon>
        <taxon>Kitasatospora</taxon>
    </lineage>
</organism>
<dbReference type="SUPFAM" id="SSF55729">
    <property type="entry name" value="Acyl-CoA N-acyltransferases (Nat)"/>
    <property type="match status" value="1"/>
</dbReference>
<name>A0A9W6PCB8_9ACTN</name>
<dbReference type="GO" id="GO:0030649">
    <property type="term" value="P:aminoglycoside antibiotic catabolic process"/>
    <property type="evidence" value="ECO:0007669"/>
    <property type="project" value="TreeGrafter"/>
</dbReference>
<accession>A0A9W6PCB8</accession>
<dbReference type="Pfam" id="PF13527">
    <property type="entry name" value="Acetyltransf_9"/>
    <property type="match status" value="1"/>
</dbReference>
<dbReference type="Gene3D" id="3.40.630.30">
    <property type="match status" value="1"/>
</dbReference>
<proteinExistence type="predicted"/>
<gene>
    <name evidence="1" type="ORF">Kpho01_12210</name>
</gene>
<evidence type="ECO:0000313" key="1">
    <source>
        <dbReference type="EMBL" id="GLW53210.1"/>
    </source>
</evidence>
<dbReference type="AlphaFoldDB" id="A0A9W6PCB8"/>
<dbReference type="Proteomes" id="UP001165143">
    <property type="component" value="Unassembled WGS sequence"/>
</dbReference>
<evidence type="ECO:0008006" key="3">
    <source>
        <dbReference type="Google" id="ProtNLM"/>
    </source>
</evidence>
<dbReference type="EMBL" id="BSRX01000005">
    <property type="protein sequence ID" value="GLW53210.1"/>
    <property type="molecule type" value="Genomic_DNA"/>
</dbReference>
<dbReference type="InterPro" id="IPR016181">
    <property type="entry name" value="Acyl_CoA_acyltransferase"/>
</dbReference>
<dbReference type="InterPro" id="IPR051554">
    <property type="entry name" value="Acetyltransferase_Eis"/>
</dbReference>
<evidence type="ECO:0000313" key="2">
    <source>
        <dbReference type="Proteomes" id="UP001165143"/>
    </source>
</evidence>
<sequence length="163" mass="17610">MTVRHPELTVRPLRAEERETWHRNLEVAFGGDQDPSAERELWRRLIGVERSPAVWSGGRMVGGGGSFDFRPAGPGGAALPAAGPGGAVLPAAGVVGAGVLPTDRRRGALTALVRRQLDDVRAAGEPLAVPTASGPVVYGRFGWTCRRRWRRAGARRRWTRCGR</sequence>
<dbReference type="PANTHER" id="PTHR37817">
    <property type="entry name" value="N-ACETYLTRANSFERASE EIS"/>
    <property type="match status" value="1"/>
</dbReference>
<dbReference type="PANTHER" id="PTHR37817:SF1">
    <property type="entry name" value="N-ACETYLTRANSFERASE EIS"/>
    <property type="match status" value="1"/>
</dbReference>
<protein>
    <recommendedName>
        <fullName evidence="3">N-acetyltransferase domain-containing protein</fullName>
    </recommendedName>
</protein>